<dbReference type="InterPro" id="IPR038766">
    <property type="entry name" value="Membrane_comp_ABC_pdt"/>
</dbReference>
<evidence type="ECO:0000259" key="8">
    <source>
        <dbReference type="Pfam" id="PF12704"/>
    </source>
</evidence>
<dbReference type="PANTHER" id="PTHR30287">
    <property type="entry name" value="MEMBRANE COMPONENT OF PREDICTED ABC SUPERFAMILY METABOLITE UPTAKE TRANSPORTER"/>
    <property type="match status" value="1"/>
</dbReference>
<feature type="domain" description="ABC3 transporter permease C-terminal" evidence="7">
    <location>
        <begin position="249"/>
        <end position="365"/>
    </location>
</feature>
<dbReference type="Pfam" id="PF02687">
    <property type="entry name" value="FtsX"/>
    <property type="match status" value="2"/>
</dbReference>
<evidence type="ECO:0000256" key="1">
    <source>
        <dbReference type="ARBA" id="ARBA00004651"/>
    </source>
</evidence>
<feature type="transmembrane region" description="Helical" evidence="6">
    <location>
        <begin position="336"/>
        <end position="359"/>
    </location>
</feature>
<evidence type="ECO:0000256" key="4">
    <source>
        <dbReference type="ARBA" id="ARBA00022989"/>
    </source>
</evidence>
<evidence type="ECO:0000256" key="3">
    <source>
        <dbReference type="ARBA" id="ARBA00022692"/>
    </source>
</evidence>
<gene>
    <name evidence="9" type="ORF">D7Z26_21645</name>
</gene>
<dbReference type="EMBL" id="RBZM01000009">
    <property type="protein sequence ID" value="RKP48961.1"/>
    <property type="molecule type" value="Genomic_DNA"/>
</dbReference>
<proteinExistence type="predicted"/>
<keyword evidence="3 6" id="KW-0812">Transmembrane</keyword>
<evidence type="ECO:0000256" key="2">
    <source>
        <dbReference type="ARBA" id="ARBA00022475"/>
    </source>
</evidence>
<evidence type="ECO:0000256" key="5">
    <source>
        <dbReference type="ARBA" id="ARBA00023136"/>
    </source>
</evidence>
<dbReference type="GO" id="GO:0005886">
    <property type="term" value="C:plasma membrane"/>
    <property type="evidence" value="ECO:0007669"/>
    <property type="project" value="UniProtKB-SubCell"/>
</dbReference>
<evidence type="ECO:0000256" key="6">
    <source>
        <dbReference type="SAM" id="Phobius"/>
    </source>
</evidence>
<dbReference type="AlphaFoldDB" id="A0A494XGX0"/>
<accession>A0A494XGX0</accession>
<dbReference type="InterPro" id="IPR003838">
    <property type="entry name" value="ABC3_permease_C"/>
</dbReference>
<protein>
    <submittedName>
        <fullName evidence="9">FtsX-like permease family protein</fullName>
    </submittedName>
</protein>
<feature type="transmembrane region" description="Helical" evidence="6">
    <location>
        <begin position="246"/>
        <end position="270"/>
    </location>
</feature>
<dbReference type="Pfam" id="PF12704">
    <property type="entry name" value="MacB_PCD"/>
    <property type="match status" value="1"/>
</dbReference>
<dbReference type="RefSeq" id="WP_120979099.1">
    <property type="nucleotide sequence ID" value="NZ_RBZM01000009.1"/>
</dbReference>
<dbReference type="Proteomes" id="UP000282076">
    <property type="component" value="Unassembled WGS sequence"/>
</dbReference>
<feature type="transmembrane region" description="Helical" evidence="6">
    <location>
        <begin position="473"/>
        <end position="493"/>
    </location>
</feature>
<evidence type="ECO:0000313" key="9">
    <source>
        <dbReference type="EMBL" id="RKP48961.1"/>
    </source>
</evidence>
<feature type="transmembrane region" description="Helical" evidence="6">
    <location>
        <begin position="390"/>
        <end position="411"/>
    </location>
</feature>
<feature type="transmembrane region" description="Helical" evidence="6">
    <location>
        <begin position="794"/>
        <end position="815"/>
    </location>
</feature>
<dbReference type="InterPro" id="IPR025857">
    <property type="entry name" value="MacB_PCD"/>
</dbReference>
<comment type="subcellular location">
    <subcellularLocation>
        <location evidence="1">Cell membrane</location>
        <topology evidence="1">Multi-pass membrane protein</topology>
    </subcellularLocation>
</comment>
<dbReference type="PANTHER" id="PTHR30287:SF2">
    <property type="entry name" value="BLL1001 PROTEIN"/>
    <property type="match status" value="1"/>
</dbReference>
<feature type="domain" description="MacB-like periplasmic core" evidence="8">
    <location>
        <begin position="20"/>
        <end position="220"/>
    </location>
</feature>
<keyword evidence="4 6" id="KW-1133">Transmembrane helix</keyword>
<evidence type="ECO:0000313" key="10">
    <source>
        <dbReference type="Proteomes" id="UP000282076"/>
    </source>
</evidence>
<keyword evidence="5 6" id="KW-0472">Membrane</keyword>
<evidence type="ECO:0000259" key="7">
    <source>
        <dbReference type="Pfam" id="PF02687"/>
    </source>
</evidence>
<feature type="domain" description="ABC3 transporter permease C-terminal" evidence="7">
    <location>
        <begin position="709"/>
        <end position="823"/>
    </location>
</feature>
<comment type="caution">
    <text evidence="9">The sequence shown here is derived from an EMBL/GenBank/DDBJ whole genome shotgun (WGS) entry which is preliminary data.</text>
</comment>
<feature type="transmembrane region" description="Helical" evidence="6">
    <location>
        <begin position="753"/>
        <end position="782"/>
    </location>
</feature>
<organism evidence="9 10">
    <name type="scientific">Cohnella endophytica</name>
    <dbReference type="NCBI Taxonomy" id="2419778"/>
    <lineage>
        <taxon>Bacteria</taxon>
        <taxon>Bacillati</taxon>
        <taxon>Bacillota</taxon>
        <taxon>Bacilli</taxon>
        <taxon>Bacillales</taxon>
        <taxon>Paenibacillaceae</taxon>
        <taxon>Cohnella</taxon>
    </lineage>
</organism>
<feature type="transmembrane region" description="Helical" evidence="6">
    <location>
        <begin position="17"/>
        <end position="41"/>
    </location>
</feature>
<name>A0A494XGX0_9BACL</name>
<reference evidence="9 10" key="1">
    <citation type="submission" date="2018-10" db="EMBL/GenBank/DDBJ databases">
        <title>Cohnella sp. M2MS4P-1, whole genome shotgun sequence.</title>
        <authorList>
            <person name="Tuo L."/>
        </authorList>
    </citation>
    <scope>NUCLEOTIDE SEQUENCE [LARGE SCALE GENOMIC DNA]</scope>
    <source>
        <strain evidence="9 10">M2MS4P-1</strain>
    </source>
</reference>
<dbReference type="OrthoDB" id="2425574at2"/>
<feature type="transmembrane region" description="Helical" evidence="6">
    <location>
        <begin position="709"/>
        <end position="732"/>
    </location>
</feature>
<sequence length="833" mass="94367">MTSIRGLAMRFFRKNKFVAATSMISVAISVTLILSMMLFVYNAKQSLHNEVIKTYGNMDLSVGYNSNQHKTIDTSMLDYISSNKQIEKSSNVLITRIKVNELNSSDIYTVGVENDYLAKSRYHFQTDLSNSKLIVNERLARSLNIKEGSNLNIEDNVFTVAEIITNYDAAGVALDIMILSREDVKKIIAKYNRKDTEATYILMKIKKGSDVFSVANQFRKSFPELRVDIANEDEFTKSQLHSLDSFLTVLSVLLLIITSLLIIANFDIYLYKYKNQFAIMRTLGATSKQLFKLALFQSSIINIIGSTCGLGIAYLSNEIMQRWMNTLFSDHNYEGTFHFSYTIPLTVICMIFIEIFMLIPSIKITRMLPISIFKSNEKLNFSSLKTRKKWGNYFFISSMVFILIALIATLLHEDVGVLFIVCSSLLLLSSMTLLLPVYVSQIFQFLLPLIRFIFGKTSFVAVKNVIPQARKNTFVMMSIAIMIVISIFGAATLKTVSNNEERYLKKQYATDILAVNRLGYDSEVDKEEFNKAVKSIGTVESVFETSTAFEATMLNGHSKGAFDYILGDLKEMTRIKLLPSFIEEPQNSIVLTKDFARSRNIKIGDKMELGLFSIEVGDSEIIDEVVVATIVDEIPGTELPVLLDWSNKNFNNKYTRFSRAFITTKNPEETLQELDEVRLQFPEIQFNSLDQSIVQSKEIYTQRWTIFKVFLFVILACVSMGVFETLISNIYAKRKELAVLRMMNIGKNGVRKVILTQVILFLLFGILFGGIAGILLTLIINLIDVNAGIASFDFSNFIEIVALIVSMGMLIFIPFGNRLAKTNLSSELHQDNK</sequence>
<keyword evidence="2" id="KW-1003">Cell membrane</keyword>
<keyword evidence="10" id="KW-1185">Reference proteome</keyword>
<feature type="transmembrane region" description="Helical" evidence="6">
    <location>
        <begin position="290"/>
        <end position="316"/>
    </location>
</feature>